<feature type="domain" description="CHAT" evidence="1">
    <location>
        <begin position="629"/>
        <end position="928"/>
    </location>
</feature>
<evidence type="ECO:0000259" key="1">
    <source>
        <dbReference type="Pfam" id="PF12770"/>
    </source>
</evidence>
<dbReference type="AlphaFoldDB" id="A0A4R2JC11"/>
<dbReference type="InterPro" id="IPR024983">
    <property type="entry name" value="CHAT_dom"/>
</dbReference>
<proteinExistence type="predicted"/>
<dbReference type="Pfam" id="PF12770">
    <property type="entry name" value="CHAT"/>
    <property type="match status" value="1"/>
</dbReference>
<gene>
    <name evidence="2" type="ORF">EV192_109248</name>
</gene>
<sequence>MFGSLPPTLAAVVTEAITQRQQVGALDTLRAALQKDPSSARSLAYHDVAKLKVALDEFDALPADTPHRTKIAAALAWVCVGSSIGDLDHEHLDRAAVLAEIAEPDPDVPPEWRVFFGLLRGNKSMGDVRKGSTTASSRALRAEFEGYRKLVDAVPGSVRREVSAGVDAILAAFDTRVAYLEADPGRESELLRETDGMVDSAAPASHERVRAEILLLLKKTSGAGARGEHQEGRRLLRSALDLAEELPATDPIRQALAAAAPNVMVYLNMPAGDGTGRWATSEADRAELDRLCRSPDIPDDERATHMFALAMIRMREQTPASMDEAVDLCERALPMSPPGGVLHSRHLATMGIVRAARWQMFGDPDDHGELAAGIACLEQARANAVETGNVDVLVSIGRDLSQMYLMDGCTDSARETAITGLRGRVWSAVLQSRAADVHLAIGDAADDAYWAAQLFLKSNRFDLAAWALEMGRGLIIHAATETRDIPTRLAEHGKAELAREWLAAPADQIPSELRRRVMSALAGVELAADGSLAADFDTAMRLVPDPPSPDEIRAALMALDMDALVYLVPGKRDGTGLAAVIPVSDHPHWITLPKLMTEQAAGFEHDLSAAAREVQPIPGRRTDTVDTMCEWAWESAIGPLLADVETSKDVPRIVLIPVRELSRIPWHAAWRTVDGRVRYAVEDAVFSYAASARMFCTAAWSGDVALTDGMIVSDPDTAGAAQPLPGARAEAAAIRERFYPNARLVGRAADGTEAADGRGLSEDVRSWLADPQGGTLLHLACHATVNAGRGKDDTSYLLLCDAERLSAEEFVDASSSRDLAVAVIAACRSNESGRGYDEAFSLATAFLAHNTRSVISARWNVPDNETSVLMYMFHHFLREEGLRPADALRAAQLWMIRAGELPAGTPAILNPLASPDVRTWAAFVHSGR</sequence>
<accession>A0A4R2JC11</accession>
<protein>
    <submittedName>
        <fullName evidence="2">CHAT domain-containing protein</fullName>
    </submittedName>
</protein>
<evidence type="ECO:0000313" key="3">
    <source>
        <dbReference type="Proteomes" id="UP000295680"/>
    </source>
</evidence>
<dbReference type="Proteomes" id="UP000295680">
    <property type="component" value="Unassembled WGS sequence"/>
</dbReference>
<dbReference type="RefSeq" id="WP_132123249.1">
    <property type="nucleotide sequence ID" value="NZ_SLWS01000009.1"/>
</dbReference>
<comment type="caution">
    <text evidence="2">The sequence shown here is derived from an EMBL/GenBank/DDBJ whole genome shotgun (WGS) entry which is preliminary data.</text>
</comment>
<dbReference type="EMBL" id="SLWS01000009">
    <property type="protein sequence ID" value="TCO54268.1"/>
    <property type="molecule type" value="Genomic_DNA"/>
</dbReference>
<keyword evidence="3" id="KW-1185">Reference proteome</keyword>
<name>A0A4R2JC11_9PSEU</name>
<reference evidence="2 3" key="1">
    <citation type="submission" date="2019-03" db="EMBL/GenBank/DDBJ databases">
        <title>Genomic Encyclopedia of Type Strains, Phase IV (KMG-IV): sequencing the most valuable type-strain genomes for metagenomic binning, comparative biology and taxonomic classification.</title>
        <authorList>
            <person name="Goeker M."/>
        </authorList>
    </citation>
    <scope>NUCLEOTIDE SEQUENCE [LARGE SCALE GENOMIC DNA]</scope>
    <source>
        <strain evidence="2 3">DSM 45934</strain>
    </source>
</reference>
<organism evidence="2 3">
    <name type="scientific">Actinocrispum wychmicini</name>
    <dbReference type="NCBI Taxonomy" id="1213861"/>
    <lineage>
        <taxon>Bacteria</taxon>
        <taxon>Bacillati</taxon>
        <taxon>Actinomycetota</taxon>
        <taxon>Actinomycetes</taxon>
        <taxon>Pseudonocardiales</taxon>
        <taxon>Pseudonocardiaceae</taxon>
        <taxon>Actinocrispum</taxon>
    </lineage>
</organism>
<dbReference type="OrthoDB" id="4149784at2"/>
<evidence type="ECO:0000313" key="2">
    <source>
        <dbReference type="EMBL" id="TCO54268.1"/>
    </source>
</evidence>